<dbReference type="Gene3D" id="1.25.40.10">
    <property type="entry name" value="Tetratricopeptide repeat domain"/>
    <property type="match status" value="2"/>
</dbReference>
<dbReference type="Pfam" id="PF12854">
    <property type="entry name" value="PPR_1"/>
    <property type="match status" value="1"/>
</dbReference>
<evidence type="ECO:0000313" key="3">
    <source>
        <dbReference type="EMBL" id="GKV27860.1"/>
    </source>
</evidence>
<reference evidence="3 4" key="1">
    <citation type="journal article" date="2021" name="Commun. Biol.">
        <title>The genome of Shorea leprosula (Dipterocarpaceae) highlights the ecological relevance of drought in aseasonal tropical rainforests.</title>
        <authorList>
            <person name="Ng K.K.S."/>
            <person name="Kobayashi M.J."/>
            <person name="Fawcett J.A."/>
            <person name="Hatakeyama M."/>
            <person name="Paape T."/>
            <person name="Ng C.H."/>
            <person name="Ang C.C."/>
            <person name="Tnah L.H."/>
            <person name="Lee C.T."/>
            <person name="Nishiyama T."/>
            <person name="Sese J."/>
            <person name="O'Brien M.J."/>
            <person name="Copetti D."/>
            <person name="Mohd Noor M.I."/>
            <person name="Ong R.C."/>
            <person name="Putra M."/>
            <person name="Sireger I.Z."/>
            <person name="Indrioko S."/>
            <person name="Kosugi Y."/>
            <person name="Izuno A."/>
            <person name="Isagi Y."/>
            <person name="Lee S.L."/>
            <person name="Shimizu K.K."/>
        </authorList>
    </citation>
    <scope>NUCLEOTIDE SEQUENCE [LARGE SCALE GENOMIC DNA]</scope>
    <source>
        <strain evidence="3">214</strain>
    </source>
</reference>
<dbReference type="AlphaFoldDB" id="A0AAV5KTN9"/>
<dbReference type="PANTHER" id="PTHR45613:SF207">
    <property type="entry name" value="OS08G0300700 PROTEIN"/>
    <property type="match status" value="1"/>
</dbReference>
<comment type="caution">
    <text evidence="3">The sequence shown here is derived from an EMBL/GenBank/DDBJ whole genome shotgun (WGS) entry which is preliminary data.</text>
</comment>
<dbReference type="PROSITE" id="PS51375">
    <property type="entry name" value="PPR"/>
    <property type="match status" value="3"/>
</dbReference>
<keyword evidence="1" id="KW-0677">Repeat</keyword>
<dbReference type="InterPro" id="IPR011990">
    <property type="entry name" value="TPR-like_helical_dom_sf"/>
</dbReference>
<dbReference type="NCBIfam" id="TIGR00756">
    <property type="entry name" value="PPR"/>
    <property type="match status" value="3"/>
</dbReference>
<evidence type="ECO:0000313" key="4">
    <source>
        <dbReference type="Proteomes" id="UP001054252"/>
    </source>
</evidence>
<feature type="repeat" description="PPR" evidence="2">
    <location>
        <begin position="9"/>
        <end position="43"/>
    </location>
</feature>
<evidence type="ECO:0008006" key="5">
    <source>
        <dbReference type="Google" id="ProtNLM"/>
    </source>
</evidence>
<feature type="repeat" description="PPR" evidence="2">
    <location>
        <begin position="116"/>
        <end position="148"/>
    </location>
</feature>
<dbReference type="Pfam" id="PF13041">
    <property type="entry name" value="PPR_2"/>
    <property type="match status" value="1"/>
</dbReference>
<dbReference type="Proteomes" id="UP001054252">
    <property type="component" value="Unassembled WGS sequence"/>
</dbReference>
<dbReference type="EMBL" id="BPVZ01000077">
    <property type="protein sequence ID" value="GKV27860.1"/>
    <property type="molecule type" value="Genomic_DNA"/>
</dbReference>
<proteinExistence type="predicted"/>
<keyword evidence="4" id="KW-1185">Reference proteome</keyword>
<dbReference type="PANTHER" id="PTHR45613">
    <property type="entry name" value="PENTATRICOPEPTIDE REPEAT-CONTAINING PROTEIN"/>
    <property type="match status" value="1"/>
</dbReference>
<sequence length="148" mass="16538">MFELGIEPDVITFNTLINGSCVERKVFESRRVFDDMVRDGFHLDLITYSTLENGLCKIGKSGEAVRLMQRMEEGGFLPNIVISVQSLTDFAMCGSRKWKVAKSLLDEIVGRTIKPDVVAYNIITDTLSKEGMVSKAQDVVEAMIREGI</sequence>
<organism evidence="3 4">
    <name type="scientific">Rubroshorea leprosula</name>
    <dbReference type="NCBI Taxonomy" id="152421"/>
    <lineage>
        <taxon>Eukaryota</taxon>
        <taxon>Viridiplantae</taxon>
        <taxon>Streptophyta</taxon>
        <taxon>Embryophyta</taxon>
        <taxon>Tracheophyta</taxon>
        <taxon>Spermatophyta</taxon>
        <taxon>Magnoliopsida</taxon>
        <taxon>eudicotyledons</taxon>
        <taxon>Gunneridae</taxon>
        <taxon>Pentapetalae</taxon>
        <taxon>rosids</taxon>
        <taxon>malvids</taxon>
        <taxon>Malvales</taxon>
        <taxon>Dipterocarpaceae</taxon>
        <taxon>Rubroshorea</taxon>
    </lineage>
</organism>
<gene>
    <name evidence="3" type="ORF">SLEP1_g36980</name>
</gene>
<dbReference type="InterPro" id="IPR002885">
    <property type="entry name" value="PPR_rpt"/>
</dbReference>
<name>A0AAV5KTN9_9ROSI</name>
<protein>
    <recommendedName>
        <fullName evidence="5">Pentatricopeptide repeat-containing protein</fullName>
    </recommendedName>
</protein>
<accession>A0AAV5KTN9</accession>
<feature type="repeat" description="PPR" evidence="2">
    <location>
        <begin position="44"/>
        <end position="78"/>
    </location>
</feature>
<evidence type="ECO:0000256" key="2">
    <source>
        <dbReference type="PROSITE-ProRule" id="PRU00708"/>
    </source>
</evidence>
<evidence type="ECO:0000256" key="1">
    <source>
        <dbReference type="ARBA" id="ARBA00022737"/>
    </source>
</evidence>